<evidence type="ECO:0000259" key="4">
    <source>
        <dbReference type="Pfam" id="PF00535"/>
    </source>
</evidence>
<keyword evidence="6" id="KW-1185">Reference proteome</keyword>
<dbReference type="InterPro" id="IPR029044">
    <property type="entry name" value="Nucleotide-diphossugar_trans"/>
</dbReference>
<gene>
    <name evidence="5" type="ORF">VPAL9027_01505</name>
</gene>
<dbReference type="PANTHER" id="PTHR43179:SF12">
    <property type="entry name" value="GALACTOFURANOSYLTRANSFERASE GLFT2"/>
    <property type="match status" value="1"/>
</dbReference>
<evidence type="ECO:0000256" key="2">
    <source>
        <dbReference type="ARBA" id="ARBA00022676"/>
    </source>
</evidence>
<accession>A0A1R4B3P5</accession>
<evidence type="ECO:0000256" key="1">
    <source>
        <dbReference type="ARBA" id="ARBA00006739"/>
    </source>
</evidence>
<dbReference type="PANTHER" id="PTHR43179">
    <property type="entry name" value="RHAMNOSYLTRANSFERASE WBBL"/>
    <property type="match status" value="1"/>
</dbReference>
<dbReference type="GO" id="GO:0016757">
    <property type="term" value="F:glycosyltransferase activity"/>
    <property type="evidence" value="ECO:0007669"/>
    <property type="project" value="UniProtKB-KW"/>
</dbReference>
<dbReference type="Pfam" id="PF00535">
    <property type="entry name" value="Glycos_transf_2"/>
    <property type="match status" value="1"/>
</dbReference>
<dbReference type="SUPFAM" id="SSF53756">
    <property type="entry name" value="UDP-Glycosyltransferase/glycogen phosphorylase"/>
    <property type="match status" value="1"/>
</dbReference>
<organism evidence="5 6">
    <name type="scientific">Vibrio palustris</name>
    <dbReference type="NCBI Taxonomy" id="1918946"/>
    <lineage>
        <taxon>Bacteria</taxon>
        <taxon>Pseudomonadati</taxon>
        <taxon>Pseudomonadota</taxon>
        <taxon>Gammaproteobacteria</taxon>
        <taxon>Vibrionales</taxon>
        <taxon>Vibrionaceae</taxon>
        <taxon>Vibrio</taxon>
    </lineage>
</organism>
<protein>
    <submittedName>
        <fullName evidence="5">Glycosyl transferase family 2</fullName>
    </submittedName>
</protein>
<dbReference type="SUPFAM" id="SSF53448">
    <property type="entry name" value="Nucleotide-diphospho-sugar transferases"/>
    <property type="match status" value="1"/>
</dbReference>
<sequence>MKKLDVIIPVYRGFDETKECIESTVNSLPSWAEIIVINDCSPEPELSNWLIKHASLFGFTLLENKKNLGFVGTVNKGMSLNPSHDVLLLNSDVEVPNSDWLERMRNAAYSRTNIGSITPFSNNATICSFPNFCEDNELFAGLRVDEIDHIFSQLDDEDTLVKVPTGVGFCMYLSRTALDDVGYFDEETFGKGYGEENDWCQRAQQKGWMNYHQKNVFVFHKGGVSFAEEGDPRKENALKLMDKLHPTYNSQVMDFIAKDPAKVTRMTALLSYLNKSENKKILLITHNLGGGVKYHIDELINQYSNKIDFIILSPADELNGVNIKYFSGNSINDTHIINTDVERDLLDEFIKVLNIDLVHCHHTMNIPDYLFTLIENLDLRLYLTIHDYYLFNGNPTLTDLNGKFVGDEKDRDIQCLKRSPIEKTLNEFVDNSKKILSLSEKVIFPSIDTYIRFEKEYPFIKDKSVVCYHLDYKKESPLDLIEHNIGNCKKILVIGALSKEKGADELEFIAKNIDMAEFHLIGYAYRPLRSVISHGPYDNEKLQSKITALNPDVIWFPAKWPETYSYTLSTALSLSFPVVCPNLGAFSERIFDKKGGLLLRNDLDNSKLLDFWRHYLKGDNVESFISKRQAVDFEYENYESLFYKKSYLSFPKKELNAYNIATIKKLTNNLRCSSYSPLNKKEKLLRILWSLRQTKIFGYISYIIPSPIQRKIKRLLSAKPMHDVINTK</sequence>
<dbReference type="EMBL" id="FUFT01000003">
    <property type="protein sequence ID" value="SJL83537.1"/>
    <property type="molecule type" value="Genomic_DNA"/>
</dbReference>
<evidence type="ECO:0000313" key="6">
    <source>
        <dbReference type="Proteomes" id="UP000189475"/>
    </source>
</evidence>
<keyword evidence="3 5" id="KW-0808">Transferase</keyword>
<feature type="domain" description="Glycosyltransferase 2-like" evidence="4">
    <location>
        <begin position="6"/>
        <end position="181"/>
    </location>
</feature>
<evidence type="ECO:0000313" key="5">
    <source>
        <dbReference type="EMBL" id="SJL83537.1"/>
    </source>
</evidence>
<dbReference type="AlphaFoldDB" id="A0A1R4B3P5"/>
<proteinExistence type="inferred from homology"/>
<reference evidence="5 6" key="1">
    <citation type="submission" date="2017-02" db="EMBL/GenBank/DDBJ databases">
        <authorList>
            <person name="Peterson S.W."/>
        </authorList>
    </citation>
    <scope>NUCLEOTIDE SEQUENCE [LARGE SCALE GENOMIC DNA]</scope>
    <source>
        <strain evidence="5 6">CECT 9027</strain>
    </source>
</reference>
<dbReference type="InterPro" id="IPR001173">
    <property type="entry name" value="Glyco_trans_2-like"/>
</dbReference>
<dbReference type="STRING" id="1918946.VPAL9027_01505"/>
<keyword evidence="2" id="KW-0328">Glycosyltransferase</keyword>
<dbReference type="Proteomes" id="UP000189475">
    <property type="component" value="Unassembled WGS sequence"/>
</dbReference>
<dbReference type="Gene3D" id="3.40.50.2000">
    <property type="entry name" value="Glycogen Phosphorylase B"/>
    <property type="match status" value="2"/>
</dbReference>
<dbReference type="OrthoDB" id="9775208at2"/>
<dbReference type="Gene3D" id="3.90.550.10">
    <property type="entry name" value="Spore Coat Polysaccharide Biosynthesis Protein SpsA, Chain A"/>
    <property type="match status" value="1"/>
</dbReference>
<evidence type="ECO:0000256" key="3">
    <source>
        <dbReference type="ARBA" id="ARBA00022679"/>
    </source>
</evidence>
<comment type="similarity">
    <text evidence="1">Belongs to the glycosyltransferase 2 family.</text>
</comment>
<dbReference type="RefSeq" id="WP_077313839.1">
    <property type="nucleotide sequence ID" value="NZ_AP024887.1"/>
</dbReference>
<name>A0A1R4B3P5_9VIBR</name>